<dbReference type="Pfam" id="PF13649">
    <property type="entry name" value="Methyltransf_25"/>
    <property type="match status" value="1"/>
</dbReference>
<reference evidence="2" key="1">
    <citation type="submission" date="2021-06" db="EMBL/GenBank/DDBJ databases">
        <authorList>
            <person name="Kallberg Y."/>
            <person name="Tangrot J."/>
            <person name="Rosling A."/>
        </authorList>
    </citation>
    <scope>NUCLEOTIDE SEQUENCE</scope>
    <source>
        <strain evidence="2">FL130A</strain>
    </source>
</reference>
<feature type="domain" description="Methyltransferase" evidence="1">
    <location>
        <begin position="56"/>
        <end position="149"/>
    </location>
</feature>
<dbReference type="PANTHER" id="PTHR43591">
    <property type="entry name" value="METHYLTRANSFERASE"/>
    <property type="match status" value="1"/>
</dbReference>
<keyword evidence="3" id="KW-1185">Reference proteome</keyword>
<accession>A0A9N9BVZ5</accession>
<organism evidence="2 3">
    <name type="scientific">Ambispora leptoticha</name>
    <dbReference type="NCBI Taxonomy" id="144679"/>
    <lineage>
        <taxon>Eukaryota</taxon>
        <taxon>Fungi</taxon>
        <taxon>Fungi incertae sedis</taxon>
        <taxon>Mucoromycota</taxon>
        <taxon>Glomeromycotina</taxon>
        <taxon>Glomeromycetes</taxon>
        <taxon>Archaeosporales</taxon>
        <taxon>Ambisporaceae</taxon>
        <taxon>Ambispora</taxon>
    </lineage>
</organism>
<dbReference type="GO" id="GO:0008168">
    <property type="term" value="F:methyltransferase activity"/>
    <property type="evidence" value="ECO:0007669"/>
    <property type="project" value="TreeGrafter"/>
</dbReference>
<dbReference type="OrthoDB" id="2013972at2759"/>
<name>A0A9N9BVZ5_9GLOM</name>
<dbReference type="Proteomes" id="UP000789508">
    <property type="component" value="Unassembled WGS sequence"/>
</dbReference>
<sequence length="279" mass="31537">MGSCLDKLQINETDPDTRSIIPITGTSSLHALFKSTWQVNFLAPVHELLESGNARVLEYGCQTGEWVLDISDNYPLAKVWGIDTSNNFPSSPIPLNSNFLICDILNVNGLPFADNTFDLVHTRCLAFTFTEIEWEQRVIKELSRVLKPGTGWLSLLEISLFYTNEGPNTAKLTESMRSFLKEKNVNPDITSLQLKLLHESNHFADIQVHERFPATEINIDIDDIIAKEFALTIHSLGAELSNFMGLDNEEYNSLIESSVKEFNIYKTSVKQTKIIARRI</sequence>
<comment type="caution">
    <text evidence="2">The sequence shown here is derived from an EMBL/GenBank/DDBJ whole genome shotgun (WGS) entry which is preliminary data.</text>
</comment>
<dbReference type="InterPro" id="IPR041698">
    <property type="entry name" value="Methyltransf_25"/>
</dbReference>
<dbReference type="SUPFAM" id="SSF53335">
    <property type="entry name" value="S-adenosyl-L-methionine-dependent methyltransferases"/>
    <property type="match status" value="1"/>
</dbReference>
<protein>
    <submittedName>
        <fullName evidence="2">1054_t:CDS:1</fullName>
    </submittedName>
</protein>
<dbReference type="PANTHER" id="PTHR43591:SF24">
    <property type="entry name" value="2-METHOXY-6-POLYPRENYL-1,4-BENZOQUINOL METHYLASE, MITOCHONDRIAL"/>
    <property type="match status" value="1"/>
</dbReference>
<evidence type="ECO:0000313" key="3">
    <source>
        <dbReference type="Proteomes" id="UP000789508"/>
    </source>
</evidence>
<dbReference type="InterPro" id="IPR029063">
    <property type="entry name" value="SAM-dependent_MTases_sf"/>
</dbReference>
<evidence type="ECO:0000313" key="2">
    <source>
        <dbReference type="EMBL" id="CAG8581648.1"/>
    </source>
</evidence>
<dbReference type="CDD" id="cd02440">
    <property type="entry name" value="AdoMet_MTases"/>
    <property type="match status" value="1"/>
</dbReference>
<dbReference type="Gene3D" id="3.40.50.150">
    <property type="entry name" value="Vaccinia Virus protein VP39"/>
    <property type="match status" value="1"/>
</dbReference>
<proteinExistence type="predicted"/>
<gene>
    <name evidence="2" type="ORF">ALEPTO_LOCUS7289</name>
</gene>
<dbReference type="AlphaFoldDB" id="A0A9N9BVZ5"/>
<evidence type="ECO:0000259" key="1">
    <source>
        <dbReference type="Pfam" id="PF13649"/>
    </source>
</evidence>
<dbReference type="EMBL" id="CAJVPS010003056">
    <property type="protein sequence ID" value="CAG8581648.1"/>
    <property type="molecule type" value="Genomic_DNA"/>
</dbReference>